<keyword evidence="1" id="KW-1133">Transmembrane helix</keyword>
<protein>
    <submittedName>
        <fullName evidence="3">WLM domain protein</fullName>
    </submittedName>
</protein>
<evidence type="ECO:0000256" key="1">
    <source>
        <dbReference type="SAM" id="Phobius"/>
    </source>
</evidence>
<dbReference type="InterPro" id="IPR013536">
    <property type="entry name" value="WLM_dom"/>
</dbReference>
<gene>
    <name evidence="3" type="ORF">NIOZUU159_00321</name>
</gene>
<keyword evidence="1" id="KW-0812">Transmembrane</keyword>
<sequence length="192" mass="22007">MEVGSEGLVILFAIIIGGYYIINMYNEKDLVQVTSSVDNEKYTVQIKDDSKEAADLIAKIKQRLITLLEHMERKFGSDDERVANLKINFKPNRLKEGVETPGYTSYSINKGEQIVLCLRNNDKLVDINTMMFVVLHEYAHLASVSIGHTQEFWDNFRWILEEAINIGIYVKQDFNKKSVEYCGMDITSSPLD</sequence>
<reference evidence="3" key="1">
    <citation type="submission" date="2020-08" db="EMBL/GenBank/DDBJ databases">
        <title>Bridging the membrane lipid divide: bacteria of the FCB group superphylum have the potential to synthesize archaeal ether lipids.</title>
        <authorList>
            <person name="Villanueva L."/>
            <person name="von Meijenfeldt F.A.B."/>
            <person name="Westbye A.B."/>
            <person name="Yadav S."/>
            <person name="Hopmans E.C."/>
            <person name="Dutilh B.E."/>
            <person name="Sinninghe Damste J.S."/>
        </authorList>
    </citation>
    <scope>NUCLEOTIDE SEQUENCE</scope>
    <source>
        <strain evidence="3">NIOZ-UU159</strain>
    </source>
</reference>
<feature type="domain" description="WLM" evidence="2">
    <location>
        <begin position="48"/>
        <end position="179"/>
    </location>
</feature>
<dbReference type="EMBL" id="MW030608">
    <property type="protein sequence ID" value="QPI16824.1"/>
    <property type="molecule type" value="Genomic_DNA"/>
</dbReference>
<name>A0A7S9XG02_9VIRU</name>
<evidence type="ECO:0000259" key="2">
    <source>
        <dbReference type="Pfam" id="PF08325"/>
    </source>
</evidence>
<proteinExistence type="predicted"/>
<feature type="transmembrane region" description="Helical" evidence="1">
    <location>
        <begin position="6"/>
        <end position="22"/>
    </location>
</feature>
<accession>A0A7S9XG02</accession>
<evidence type="ECO:0000313" key="3">
    <source>
        <dbReference type="EMBL" id="QPI16824.1"/>
    </source>
</evidence>
<keyword evidence="1" id="KW-0472">Membrane</keyword>
<organism evidence="3">
    <name type="scientific">Virus NIOZ-UU159</name>
    <dbReference type="NCBI Taxonomy" id="2763270"/>
    <lineage>
        <taxon>Viruses</taxon>
    </lineage>
</organism>
<dbReference type="Pfam" id="PF08325">
    <property type="entry name" value="WLM"/>
    <property type="match status" value="1"/>
</dbReference>